<dbReference type="RefSeq" id="WP_331844450.1">
    <property type="nucleotide sequence ID" value="NZ_JAZHPZ010000001.1"/>
</dbReference>
<dbReference type="EMBL" id="JAZHPZ010000001">
    <property type="protein sequence ID" value="MEF2964202.1"/>
    <property type="molecule type" value="Genomic_DNA"/>
</dbReference>
<comment type="caution">
    <text evidence="3">The sequence shown here is derived from an EMBL/GenBank/DDBJ whole genome shotgun (WGS) entry which is preliminary data.</text>
</comment>
<evidence type="ECO:0000259" key="2">
    <source>
        <dbReference type="Pfam" id="PF18964"/>
    </source>
</evidence>
<dbReference type="Pfam" id="PF18964">
    <property type="entry name" value="DUF5704"/>
    <property type="match status" value="1"/>
</dbReference>
<feature type="compositionally biased region" description="Acidic residues" evidence="1">
    <location>
        <begin position="509"/>
        <end position="520"/>
    </location>
</feature>
<feature type="region of interest" description="Disordered" evidence="1">
    <location>
        <begin position="498"/>
        <end position="520"/>
    </location>
</feature>
<gene>
    <name evidence="3" type="ORF">V3851_00030</name>
</gene>
<feature type="domain" description="DUF5704" evidence="2">
    <location>
        <begin position="354"/>
        <end position="543"/>
    </location>
</feature>
<reference evidence="3 4" key="1">
    <citation type="submission" date="2024-02" db="EMBL/GenBank/DDBJ databases">
        <title>A nitrogen-fixing paenibacillus bacterium.</title>
        <authorList>
            <person name="Zhang W.L."/>
            <person name="Chen S.F."/>
        </authorList>
    </citation>
    <scope>NUCLEOTIDE SEQUENCE [LARGE SCALE GENOMIC DNA]</scope>
    <source>
        <strain evidence="3 4">M1</strain>
    </source>
</reference>
<dbReference type="InterPro" id="IPR043759">
    <property type="entry name" value="DUF5704"/>
</dbReference>
<evidence type="ECO:0000256" key="1">
    <source>
        <dbReference type="SAM" id="MobiDB-lite"/>
    </source>
</evidence>
<keyword evidence="4" id="KW-1185">Reference proteome</keyword>
<accession>A0ABU7VMV8</accession>
<organism evidence="3 4">
    <name type="scientific">Paenibacillus haidiansis</name>
    <dbReference type="NCBI Taxonomy" id="1574488"/>
    <lineage>
        <taxon>Bacteria</taxon>
        <taxon>Bacillati</taxon>
        <taxon>Bacillota</taxon>
        <taxon>Bacilli</taxon>
        <taxon>Bacillales</taxon>
        <taxon>Paenibacillaceae</taxon>
        <taxon>Paenibacillus</taxon>
    </lineage>
</organism>
<evidence type="ECO:0000313" key="4">
    <source>
        <dbReference type="Proteomes" id="UP001306950"/>
    </source>
</evidence>
<name>A0ABU7VMV8_9BACL</name>
<proteinExistence type="predicted"/>
<sequence length="1140" mass="129462">MKQLYKKLWIIVCIFVLVFPYLGTNTVYSDPTNPVDAKIVNGAIEFNITSTAASSSIRYKTIGWTVRREKACTYKSNGKKDDCNPRKDNNYVGFEGSKEVKQIKQDPPDPKPGEQVTTYFSVPEPLVSSGLKAHNMGDVKDGDEVFLSAIMISIDKNGNKRSGPWYTLADIKKAEGWAHPEDLDDYFDVRTIYNSAEYPIRHVYVRESKQDPKSPFDWDDLSPAKPGATVRYEINNGDGTTTDPNGREYTIVKSYLAPMDKPTERKFEVMADGTDKVFNRNFTVDLGGTYIVSVWREKCEDEEGGCGSQGGGEGDCTYTIQPPYEADIRAASVMDPEATGVILADDSANDNIHFDARQAIPTSEYLYANAWGLNYLFQNEFAKMEGDIVYQCTVDVTYPTKWEEEQDPIPGPDGEMIPQDPIPRTGTLDITYEFELEPREYSYWQINQLEVYEIDQAIMENYALPGGEVTLYPIGYDPPTIDLYNSTDVEEHVFPKNTGTISFTPQEIDGGDQEPTEADAPDDTEALKAIAESQTEDPDVKNDLFKFNDETIMDDSEVIQDGPEPSEIPFPEVIGDNVLYEGGQWISSSLLNKYRAESDGTIYYDLLPENVDGGSDSREFAINGINDVTVHTPVVNYSSVSDDQLHNQKTKPNTARAALILERPFTVRIPTNGQHIDERQFPGYGDRNYSKYFRTKQVLFPFDVYTEDKTQFIPQFTWIDIPVDQLDTTFYLPVWVDEGDYQVYFRNIAENSPYDYKNQGEPDFNEDLIHHMATDEVSVEVIGRVYDFHVTDIADYNWEPVFRTGKGSTELRGLSYWIGQRGIDGDPRGNSSIYTLPIHPGSHPLKGYKNVAIKTGYHFKFDFKTKGNMFGQLDGIRITPSFYYAPKSGTGQNGTERIPVDLYYKTNTRQFVKIGSPEDQVQRYVILNDRMRNVPTEELGDTAAYKFAKYDIFGNLTKQQYVKQYLEKFTKQKTPVGGYSLLFMPEQLRTFIGPKKDIPESVDKLRANASIQKWYGEYSLPADPYVVEAGTNIAEYGRTHGGLDEKSPIFLKDGYIIVNFNIETIRDDNLSEPHLQYIHAPMMNLKEGNDKKRENQWEMEGYPAVIRDSFGHPFKLEYGDVAFYHADKSSRDDFSSQVPQ</sequence>
<protein>
    <submittedName>
        <fullName evidence="3">DUF5704 domain-containing protein</fullName>
    </submittedName>
</protein>
<evidence type="ECO:0000313" key="3">
    <source>
        <dbReference type="EMBL" id="MEF2964202.1"/>
    </source>
</evidence>
<dbReference type="Proteomes" id="UP001306950">
    <property type="component" value="Unassembled WGS sequence"/>
</dbReference>